<name>A0A1H9T2X0_9SPHI</name>
<keyword evidence="2" id="KW-1185">Reference proteome</keyword>
<gene>
    <name evidence="1" type="ORF">SAMN04488023_12049</name>
</gene>
<dbReference type="InterPro" id="IPR017601">
    <property type="entry name" value="DGQHR-contain_dom"/>
</dbReference>
<dbReference type="RefSeq" id="WP_175474585.1">
    <property type="nucleotide sequence ID" value="NZ_FOGG01000020.1"/>
</dbReference>
<accession>A0A1H9T2X0</accession>
<evidence type="ECO:0000313" key="2">
    <source>
        <dbReference type="Proteomes" id="UP000199572"/>
    </source>
</evidence>
<dbReference type="Proteomes" id="UP000199572">
    <property type="component" value="Unassembled WGS sequence"/>
</dbReference>
<dbReference type="Pfam" id="PF14072">
    <property type="entry name" value="DndB"/>
    <property type="match status" value="1"/>
</dbReference>
<dbReference type="EMBL" id="FOGG01000020">
    <property type="protein sequence ID" value="SER91079.1"/>
    <property type="molecule type" value="Genomic_DNA"/>
</dbReference>
<reference evidence="1 2" key="1">
    <citation type="submission" date="2016-10" db="EMBL/GenBank/DDBJ databases">
        <authorList>
            <person name="de Groot N.N."/>
        </authorList>
    </citation>
    <scope>NUCLEOTIDE SEQUENCE [LARGE SCALE GENOMIC DNA]</scope>
    <source>
        <strain evidence="1 2">DSM 18610</strain>
    </source>
</reference>
<sequence length="441" mass="51211">MDNLNNTIQARRVEQNNQEFYLGIFSIEQILTFTKFTERLIVNYDEENKPIYNDHIQRKVENPRVERIVDFLLDDPDALFPTNLVIAIPNAVIETFEETSPGIHEIKLSQRVFSEIRRVNGDVFLTIIDGQHRIKGIEAAIAKLESEMINLSQIARSSPDARFKRDLAKKTTALQNLKKIQLPVTFFIDPTLEFQAMVFSTINRTQKSVPQSLVYSLFGLRTDDSPQKTALQTVLTLNSFIESPFHNRIKLYGGKYERNQSPPLTQATMVKSIIDFISTNLRESEKDRFRERKDLKVNISDDFPFRKYYANDRDTLILDIMYSYFKAVQKTFQRDDASLWDFETIETKPTNILHTAVGYQALLDILKDILKEVKTDDERDKVATYKSYLQKAGHINVSDNARYPFTSKSKRIFYLDLSLAIWPNKGPEDNRRTLLAEALRQ</sequence>
<protein>
    <submittedName>
        <fullName evidence="1">DGQHR domain-containing protein</fullName>
    </submittedName>
</protein>
<dbReference type="NCBIfam" id="TIGR03187">
    <property type="entry name" value="DGQHR"/>
    <property type="match status" value="2"/>
</dbReference>
<organism evidence="1 2">
    <name type="scientific">Pedobacter rhizosphaerae</name>
    <dbReference type="NCBI Taxonomy" id="390241"/>
    <lineage>
        <taxon>Bacteria</taxon>
        <taxon>Pseudomonadati</taxon>
        <taxon>Bacteroidota</taxon>
        <taxon>Sphingobacteriia</taxon>
        <taxon>Sphingobacteriales</taxon>
        <taxon>Sphingobacteriaceae</taxon>
        <taxon>Pedobacter</taxon>
    </lineage>
</organism>
<dbReference type="AlphaFoldDB" id="A0A1H9T2X0"/>
<dbReference type="STRING" id="390241.SAMN04488023_12049"/>
<dbReference type="InterPro" id="IPR017642">
    <property type="entry name" value="DNA_S_mod_DndB"/>
</dbReference>
<evidence type="ECO:0000313" key="1">
    <source>
        <dbReference type="EMBL" id="SER91079.1"/>
    </source>
</evidence>
<proteinExistence type="predicted"/>
<dbReference type="CDD" id="cd16413">
    <property type="entry name" value="DGQHR_domain"/>
    <property type="match status" value="1"/>
</dbReference>